<gene>
    <name evidence="5" type="ORF">ACFO8Q_21190</name>
</gene>
<feature type="domain" description="HTH hxlR-type" evidence="4">
    <location>
        <begin position="8"/>
        <end position="106"/>
    </location>
</feature>
<dbReference type="InterPro" id="IPR036388">
    <property type="entry name" value="WH-like_DNA-bd_sf"/>
</dbReference>
<keyword evidence="2" id="KW-0238">DNA-binding</keyword>
<evidence type="ECO:0000256" key="3">
    <source>
        <dbReference type="ARBA" id="ARBA00023163"/>
    </source>
</evidence>
<accession>A0ABV9Q6K1</accession>
<dbReference type="PANTHER" id="PTHR33204">
    <property type="entry name" value="TRANSCRIPTIONAL REGULATOR, MARR FAMILY"/>
    <property type="match status" value="1"/>
</dbReference>
<reference evidence="6" key="1">
    <citation type="journal article" date="2019" name="Int. J. Syst. Evol. Microbiol.">
        <title>The Global Catalogue of Microorganisms (GCM) 10K type strain sequencing project: providing services to taxonomists for standard genome sequencing and annotation.</title>
        <authorList>
            <consortium name="The Broad Institute Genomics Platform"/>
            <consortium name="The Broad Institute Genome Sequencing Center for Infectious Disease"/>
            <person name="Wu L."/>
            <person name="Ma J."/>
        </authorList>
    </citation>
    <scope>NUCLEOTIDE SEQUENCE [LARGE SCALE GENOMIC DNA]</scope>
    <source>
        <strain evidence="6">WYCCWR 12678</strain>
    </source>
</reference>
<comment type="caution">
    <text evidence="5">The sequence shown here is derived from an EMBL/GenBank/DDBJ whole genome shotgun (WGS) entry which is preliminary data.</text>
</comment>
<proteinExistence type="predicted"/>
<organism evidence="5 6">
    <name type="scientific">Effusibacillus consociatus</name>
    <dbReference type="NCBI Taxonomy" id="1117041"/>
    <lineage>
        <taxon>Bacteria</taxon>
        <taxon>Bacillati</taxon>
        <taxon>Bacillota</taxon>
        <taxon>Bacilli</taxon>
        <taxon>Bacillales</taxon>
        <taxon>Alicyclobacillaceae</taxon>
        <taxon>Effusibacillus</taxon>
    </lineage>
</organism>
<dbReference type="Proteomes" id="UP001596002">
    <property type="component" value="Unassembled WGS sequence"/>
</dbReference>
<dbReference type="InterPro" id="IPR002577">
    <property type="entry name" value="HTH_HxlR"/>
</dbReference>
<dbReference type="PANTHER" id="PTHR33204:SF29">
    <property type="entry name" value="TRANSCRIPTIONAL REGULATOR"/>
    <property type="match status" value="1"/>
</dbReference>
<keyword evidence="3" id="KW-0804">Transcription</keyword>
<keyword evidence="1" id="KW-0805">Transcription regulation</keyword>
<dbReference type="EMBL" id="JBHSHC010000147">
    <property type="protein sequence ID" value="MFC4769825.1"/>
    <property type="molecule type" value="Genomic_DNA"/>
</dbReference>
<evidence type="ECO:0000313" key="6">
    <source>
        <dbReference type="Proteomes" id="UP001596002"/>
    </source>
</evidence>
<dbReference type="InterPro" id="IPR036390">
    <property type="entry name" value="WH_DNA-bd_sf"/>
</dbReference>
<evidence type="ECO:0000313" key="5">
    <source>
        <dbReference type="EMBL" id="MFC4769825.1"/>
    </source>
</evidence>
<dbReference type="Gene3D" id="1.10.10.10">
    <property type="entry name" value="Winged helix-like DNA-binding domain superfamily/Winged helix DNA-binding domain"/>
    <property type="match status" value="1"/>
</dbReference>
<evidence type="ECO:0000256" key="1">
    <source>
        <dbReference type="ARBA" id="ARBA00023015"/>
    </source>
</evidence>
<dbReference type="PROSITE" id="PS51118">
    <property type="entry name" value="HTH_HXLR"/>
    <property type="match status" value="1"/>
</dbReference>
<sequence>MGDQDFKNSVEATLKVIGGKWKPMILCHLQEGTKRFGELKREMPEITEKMLTEQLRELEQDGIIHRKAYIQVPPKVEYSLTEYGKTLREVLDVMSRWGSKHRMRRTE</sequence>
<evidence type="ECO:0000256" key="2">
    <source>
        <dbReference type="ARBA" id="ARBA00023125"/>
    </source>
</evidence>
<protein>
    <submittedName>
        <fullName evidence="5">Winged helix-turn-helix transcriptional regulator</fullName>
    </submittedName>
</protein>
<dbReference type="SUPFAM" id="SSF46785">
    <property type="entry name" value="Winged helix' DNA-binding domain"/>
    <property type="match status" value="1"/>
</dbReference>
<evidence type="ECO:0000259" key="4">
    <source>
        <dbReference type="PROSITE" id="PS51118"/>
    </source>
</evidence>
<dbReference type="Pfam" id="PF01638">
    <property type="entry name" value="HxlR"/>
    <property type="match status" value="1"/>
</dbReference>
<keyword evidence="6" id="KW-1185">Reference proteome</keyword>
<dbReference type="RefSeq" id="WP_380028774.1">
    <property type="nucleotide sequence ID" value="NZ_JBHSHC010000147.1"/>
</dbReference>
<name>A0ABV9Q6K1_9BACL</name>